<dbReference type="SMART" id="SM00849">
    <property type="entry name" value="Lactamase_B"/>
    <property type="match status" value="1"/>
</dbReference>
<sequence length="233" mass="25430">MTYHIRAIENATCAVPGSVAFVGGDRNEVYGYSLFIWLIEGGERPMLVDTGIKDCAEMNRHAGRVLAEPMVQSPGQDTESALRAHDVRPADIGCVFLTHFHYDHMSNLDLFPNATVVAARRGFEQVFPEPPEWMDRARLVDDEEVFPGIHAFWVGGHTDSSMAVAVRTAGGVAVIAGDVVSLYANLERDIPVGVADDLDECRRAMAKIRDAGDLVLPSHDPEVLRRHPGGVIG</sequence>
<dbReference type="CDD" id="cd07729">
    <property type="entry name" value="AHL_lactonase_MBL-fold"/>
    <property type="match status" value="1"/>
</dbReference>
<dbReference type="Gene3D" id="3.60.15.10">
    <property type="entry name" value="Ribonuclease Z/Hydroxyacylglutathione hydrolase-like"/>
    <property type="match status" value="1"/>
</dbReference>
<dbReference type="EMBL" id="LIZY01000116">
    <property type="protein sequence ID" value="KPJ62430.1"/>
    <property type="molecule type" value="Genomic_DNA"/>
</dbReference>
<keyword evidence="4" id="KW-0378">Hydrolase</keyword>
<reference evidence="7 8" key="1">
    <citation type="journal article" date="2015" name="Microbiome">
        <title>Genomic resolution of linkages in carbon, nitrogen, and sulfur cycling among widespread estuary sediment bacteria.</title>
        <authorList>
            <person name="Baker B.J."/>
            <person name="Lazar C.S."/>
            <person name="Teske A.P."/>
            <person name="Dick G.J."/>
        </authorList>
    </citation>
    <scope>NUCLEOTIDE SEQUENCE [LARGE SCALE GENOMIC DNA]</scope>
    <source>
        <strain evidence="7">DG_56</strain>
    </source>
</reference>
<dbReference type="GO" id="GO:0016787">
    <property type="term" value="F:hydrolase activity"/>
    <property type="evidence" value="ECO:0007669"/>
    <property type="project" value="UniProtKB-KW"/>
</dbReference>
<organism evidence="7 8">
    <name type="scientific">candidate division KD3-62 bacterium DG_56</name>
    <dbReference type="NCBI Taxonomy" id="1704032"/>
    <lineage>
        <taxon>Bacteria</taxon>
        <taxon>candidate division KD3-62</taxon>
    </lineage>
</organism>
<proteinExistence type="inferred from homology"/>
<dbReference type="Proteomes" id="UP000052020">
    <property type="component" value="Unassembled WGS sequence"/>
</dbReference>
<evidence type="ECO:0000313" key="7">
    <source>
        <dbReference type="EMBL" id="KPJ62430.1"/>
    </source>
</evidence>
<dbReference type="SUPFAM" id="SSF56281">
    <property type="entry name" value="Metallo-hydrolase/oxidoreductase"/>
    <property type="match status" value="1"/>
</dbReference>
<protein>
    <recommendedName>
        <fullName evidence="6">Metallo-beta-lactamase domain-containing protein</fullName>
    </recommendedName>
</protein>
<accession>A0A0S7XIY2</accession>
<evidence type="ECO:0000256" key="4">
    <source>
        <dbReference type="ARBA" id="ARBA00022801"/>
    </source>
</evidence>
<dbReference type="PANTHER" id="PTHR42978:SF7">
    <property type="entry name" value="METALLO-HYDROLASE RV2300C-RELATED"/>
    <property type="match status" value="1"/>
</dbReference>
<evidence type="ECO:0000259" key="6">
    <source>
        <dbReference type="SMART" id="SM00849"/>
    </source>
</evidence>
<comment type="cofactor">
    <cofactor evidence="1">
        <name>Zn(2+)</name>
        <dbReference type="ChEBI" id="CHEBI:29105"/>
    </cofactor>
</comment>
<name>A0A0S7XIY2_9BACT</name>
<dbReference type="Pfam" id="PF00753">
    <property type="entry name" value="Lactamase_B"/>
    <property type="match status" value="1"/>
</dbReference>
<feature type="domain" description="Metallo-beta-lactamase" evidence="6">
    <location>
        <begin position="33"/>
        <end position="219"/>
    </location>
</feature>
<keyword evidence="3" id="KW-0479">Metal-binding</keyword>
<evidence type="ECO:0000313" key="8">
    <source>
        <dbReference type="Proteomes" id="UP000052020"/>
    </source>
</evidence>
<gene>
    <name evidence="7" type="ORF">AMK68_04930</name>
</gene>
<dbReference type="AlphaFoldDB" id="A0A0S7XIY2"/>
<dbReference type="PATRIC" id="fig|1704032.3.peg.883"/>
<evidence type="ECO:0000256" key="5">
    <source>
        <dbReference type="ARBA" id="ARBA00022833"/>
    </source>
</evidence>
<keyword evidence="5" id="KW-0862">Zinc</keyword>
<dbReference type="GO" id="GO:0046872">
    <property type="term" value="F:metal ion binding"/>
    <property type="evidence" value="ECO:0007669"/>
    <property type="project" value="UniProtKB-KW"/>
</dbReference>
<comment type="similarity">
    <text evidence="2">Belongs to the metallo-beta-lactamase superfamily.</text>
</comment>
<dbReference type="PANTHER" id="PTHR42978">
    <property type="entry name" value="QUORUM-QUENCHING LACTONASE YTNP-RELATED-RELATED"/>
    <property type="match status" value="1"/>
</dbReference>
<dbReference type="InterPro" id="IPR051013">
    <property type="entry name" value="MBL_superfamily_lactonases"/>
</dbReference>
<evidence type="ECO:0000256" key="3">
    <source>
        <dbReference type="ARBA" id="ARBA00022723"/>
    </source>
</evidence>
<dbReference type="InterPro" id="IPR001279">
    <property type="entry name" value="Metallo-B-lactamas"/>
</dbReference>
<dbReference type="InterPro" id="IPR036866">
    <property type="entry name" value="RibonucZ/Hydroxyglut_hydro"/>
</dbReference>
<comment type="caution">
    <text evidence="7">The sequence shown here is derived from an EMBL/GenBank/DDBJ whole genome shotgun (WGS) entry which is preliminary data.</text>
</comment>
<evidence type="ECO:0000256" key="1">
    <source>
        <dbReference type="ARBA" id="ARBA00001947"/>
    </source>
</evidence>
<evidence type="ECO:0000256" key="2">
    <source>
        <dbReference type="ARBA" id="ARBA00007749"/>
    </source>
</evidence>